<evidence type="ECO:0000313" key="2">
    <source>
        <dbReference type="EMBL" id="OBS81881.1"/>
    </source>
</evidence>
<dbReference type="Proteomes" id="UP000092124">
    <property type="component" value="Unassembled WGS sequence"/>
</dbReference>
<feature type="region of interest" description="Disordered" evidence="1">
    <location>
        <begin position="1"/>
        <end position="26"/>
    </location>
</feature>
<sequence length="116" mass="12877">MSTVLEEPMDFDQSGTRITATTSGHCAGDASEKFKEGGLRSSHSAHVVFKYALPPKEGLTLSYAGSSDIPHPNNFGQNLRLLSDLPHIHYSGEMFEIPMKIRKLIRQYLECAPLQE</sequence>
<comment type="caution">
    <text evidence="2">The sequence shown here is derived from an EMBL/GenBank/DDBJ whole genome shotgun (WGS) entry which is preliminary data.</text>
</comment>
<organism evidence="2 3">
    <name type="scientific">Neotoma lepida</name>
    <name type="common">Desert woodrat</name>
    <dbReference type="NCBI Taxonomy" id="56216"/>
    <lineage>
        <taxon>Eukaryota</taxon>
        <taxon>Metazoa</taxon>
        <taxon>Chordata</taxon>
        <taxon>Craniata</taxon>
        <taxon>Vertebrata</taxon>
        <taxon>Euteleostomi</taxon>
        <taxon>Mammalia</taxon>
        <taxon>Eutheria</taxon>
        <taxon>Euarchontoglires</taxon>
        <taxon>Glires</taxon>
        <taxon>Rodentia</taxon>
        <taxon>Myomorpha</taxon>
        <taxon>Muroidea</taxon>
        <taxon>Cricetidae</taxon>
        <taxon>Neotominae</taxon>
        <taxon>Neotoma</taxon>
    </lineage>
</organism>
<proteinExistence type="predicted"/>
<keyword evidence="3" id="KW-1185">Reference proteome</keyword>
<accession>A0A1A6HUG4</accession>
<name>A0A1A6HUG4_NEOLE</name>
<protein>
    <submittedName>
        <fullName evidence="2">Uncharacterized protein</fullName>
    </submittedName>
</protein>
<evidence type="ECO:0000313" key="3">
    <source>
        <dbReference type="Proteomes" id="UP000092124"/>
    </source>
</evidence>
<evidence type="ECO:0000256" key="1">
    <source>
        <dbReference type="SAM" id="MobiDB-lite"/>
    </source>
</evidence>
<feature type="compositionally biased region" description="Polar residues" evidence="1">
    <location>
        <begin position="13"/>
        <end position="24"/>
    </location>
</feature>
<reference evidence="2 3" key="1">
    <citation type="submission" date="2016-06" db="EMBL/GenBank/DDBJ databases">
        <title>The Draft Genome Sequence and Annotation of the Desert Woodrat Neotoma lepida.</title>
        <authorList>
            <person name="Campbell M."/>
            <person name="Oakeson K.F."/>
            <person name="Yandell M."/>
            <person name="Halpert J.R."/>
            <person name="Dearing D."/>
        </authorList>
    </citation>
    <scope>NUCLEOTIDE SEQUENCE [LARGE SCALE GENOMIC DNA]</scope>
    <source>
        <strain evidence="2">417</strain>
        <tissue evidence="2">Liver</tissue>
    </source>
</reference>
<dbReference type="EMBL" id="LZPO01008805">
    <property type="protein sequence ID" value="OBS81881.1"/>
    <property type="molecule type" value="Genomic_DNA"/>
</dbReference>
<feature type="non-terminal residue" evidence="2">
    <location>
        <position position="116"/>
    </location>
</feature>
<dbReference type="AlphaFoldDB" id="A0A1A6HUG4"/>
<gene>
    <name evidence="2" type="ORF">A6R68_24129</name>
</gene>